<proteinExistence type="predicted"/>
<gene>
    <name evidence="2" type="ORF">H8K36_14730</name>
</gene>
<dbReference type="Proteomes" id="UP000627446">
    <property type="component" value="Unassembled WGS sequence"/>
</dbReference>
<feature type="signal peptide" evidence="1">
    <location>
        <begin position="1"/>
        <end position="17"/>
    </location>
</feature>
<keyword evidence="3" id="KW-1185">Reference proteome</keyword>
<evidence type="ECO:0000313" key="3">
    <source>
        <dbReference type="Proteomes" id="UP000627446"/>
    </source>
</evidence>
<accession>A0A923HP64</accession>
<evidence type="ECO:0000313" key="2">
    <source>
        <dbReference type="EMBL" id="MBC3882642.1"/>
    </source>
</evidence>
<dbReference type="RefSeq" id="WP_186917257.1">
    <property type="nucleotide sequence ID" value="NZ_JACOFZ010000006.1"/>
</dbReference>
<name>A0A923HP64_9BURK</name>
<sequence>MLKYCLLIIFTSLSACSKVPEVSSGTVVLEPAKLELVWDQAYDPADPQRNKTEISPEITAQLLKLGPFRSSSTITSKSNESTIEFHVMFSDEIRFDRMEEIAPLVKQTLEPATYKMIFHGAQYGKTFKITMTNAK</sequence>
<evidence type="ECO:0008006" key="4">
    <source>
        <dbReference type="Google" id="ProtNLM"/>
    </source>
</evidence>
<dbReference type="AlphaFoldDB" id="A0A923HP64"/>
<organism evidence="2 3">
    <name type="scientific">Undibacterium nitidum</name>
    <dbReference type="NCBI Taxonomy" id="2762298"/>
    <lineage>
        <taxon>Bacteria</taxon>
        <taxon>Pseudomonadati</taxon>
        <taxon>Pseudomonadota</taxon>
        <taxon>Betaproteobacteria</taxon>
        <taxon>Burkholderiales</taxon>
        <taxon>Oxalobacteraceae</taxon>
        <taxon>Undibacterium</taxon>
    </lineage>
</organism>
<dbReference type="PROSITE" id="PS51257">
    <property type="entry name" value="PROKAR_LIPOPROTEIN"/>
    <property type="match status" value="1"/>
</dbReference>
<protein>
    <recommendedName>
        <fullName evidence="4">Lipoprotein</fullName>
    </recommendedName>
</protein>
<evidence type="ECO:0000256" key="1">
    <source>
        <dbReference type="SAM" id="SignalP"/>
    </source>
</evidence>
<reference evidence="2" key="1">
    <citation type="submission" date="2020-08" db="EMBL/GenBank/DDBJ databases">
        <title>Novel species isolated from subtropical streams in China.</title>
        <authorList>
            <person name="Lu H."/>
        </authorList>
    </citation>
    <scope>NUCLEOTIDE SEQUENCE</scope>
    <source>
        <strain evidence="2">LX22W</strain>
    </source>
</reference>
<feature type="chain" id="PRO_5037916230" description="Lipoprotein" evidence="1">
    <location>
        <begin position="18"/>
        <end position="135"/>
    </location>
</feature>
<keyword evidence="1" id="KW-0732">Signal</keyword>
<dbReference type="EMBL" id="JACOFZ010000006">
    <property type="protein sequence ID" value="MBC3882642.1"/>
    <property type="molecule type" value="Genomic_DNA"/>
</dbReference>
<comment type="caution">
    <text evidence="2">The sequence shown here is derived from an EMBL/GenBank/DDBJ whole genome shotgun (WGS) entry which is preliminary data.</text>
</comment>